<dbReference type="SUPFAM" id="SSF111321">
    <property type="entry name" value="AF1104-like"/>
    <property type="match status" value="1"/>
</dbReference>
<dbReference type="RefSeq" id="WP_073590801.1">
    <property type="nucleotide sequence ID" value="NZ_FRFD01000014.1"/>
</dbReference>
<name>A0A1M7YLT4_9FIRM</name>
<gene>
    <name evidence="2" type="ORF">SAMN02745217_04163</name>
</gene>
<organism evidence="2 3">
    <name type="scientific">Anaerocolumna xylanovorans DSM 12503</name>
    <dbReference type="NCBI Taxonomy" id="1121345"/>
    <lineage>
        <taxon>Bacteria</taxon>
        <taxon>Bacillati</taxon>
        <taxon>Bacillota</taxon>
        <taxon>Clostridia</taxon>
        <taxon>Lachnospirales</taxon>
        <taxon>Lachnospiraceae</taxon>
        <taxon>Anaerocolumna</taxon>
    </lineage>
</organism>
<dbReference type="PIRSF" id="PIRSF006593">
    <property type="entry name" value="UCP006593"/>
    <property type="match status" value="1"/>
</dbReference>
<dbReference type="InterPro" id="IPR002791">
    <property type="entry name" value="ARMT1-like_metal-bd"/>
</dbReference>
<dbReference type="InterPro" id="IPR036075">
    <property type="entry name" value="ARMT-1-like_metal-bd_sf"/>
</dbReference>
<proteinExistence type="predicted"/>
<feature type="domain" description="Damage-control phosphatase ARMT1-like metal-binding" evidence="1">
    <location>
        <begin position="4"/>
        <end position="277"/>
    </location>
</feature>
<reference evidence="2 3" key="1">
    <citation type="submission" date="2016-12" db="EMBL/GenBank/DDBJ databases">
        <authorList>
            <person name="Song W.-J."/>
            <person name="Kurnit D.M."/>
        </authorList>
    </citation>
    <scope>NUCLEOTIDE SEQUENCE [LARGE SCALE GENOMIC DNA]</scope>
    <source>
        <strain evidence="2 3">DSM 12503</strain>
    </source>
</reference>
<dbReference type="AlphaFoldDB" id="A0A1M7YLT4"/>
<dbReference type="Pfam" id="PF01937">
    <property type="entry name" value="ARMT1-like_dom"/>
    <property type="match status" value="1"/>
</dbReference>
<dbReference type="STRING" id="1121345.SAMN02745217_04163"/>
<sequence length="302" mass="34121">MQINYSCLPCLVSQIVKVADITKVENKEKLFHDIFEYLSKIDFNKTNPEIIGSTFDLLKKHIKNDDPYFEIRNYYNTMFQSMLSTFEKRINQASNPLECALKYAALANIIDFNPISNNKAENIMEYFDNINNLNFSINHSNKLIKEIGLSKSLLYLGDNCGEICLDKLLLKKIKESNPAINIYFGVRGKPVINDSIEADAYSVGINQYAKIISNGDNSLGTVLSRASDKFIKVYDEADIVIAKGQGNYESLSEEKNKKIFYLLITKCSVIANDIGTDIESLVCMMKESSYKNPISSNNSSPQ</sequence>
<keyword evidence="3" id="KW-1185">Reference proteome</keyword>
<dbReference type="Proteomes" id="UP000184612">
    <property type="component" value="Unassembled WGS sequence"/>
</dbReference>
<evidence type="ECO:0000313" key="2">
    <source>
        <dbReference type="EMBL" id="SHO53561.1"/>
    </source>
</evidence>
<accession>A0A1M7YLT4</accession>
<dbReference type="EMBL" id="FRFD01000014">
    <property type="protein sequence ID" value="SHO53561.1"/>
    <property type="molecule type" value="Genomic_DNA"/>
</dbReference>
<dbReference type="Gene3D" id="1.10.285.20">
    <property type="entry name" value="Uncharacterised protein PF01937, DUF89, domain 2"/>
    <property type="match status" value="1"/>
</dbReference>
<dbReference type="InterPro" id="IPR014444">
    <property type="entry name" value="PH1575-like"/>
</dbReference>
<protein>
    <recommendedName>
        <fullName evidence="1">Damage-control phosphatase ARMT1-like metal-binding domain-containing protein</fullName>
    </recommendedName>
</protein>
<dbReference type="Gene3D" id="3.40.50.10880">
    <property type="entry name" value="Uncharacterised protein PF01937, DUF89, domain 3"/>
    <property type="match status" value="1"/>
</dbReference>
<dbReference type="OrthoDB" id="9796465at2"/>
<evidence type="ECO:0000313" key="3">
    <source>
        <dbReference type="Proteomes" id="UP000184612"/>
    </source>
</evidence>
<evidence type="ECO:0000259" key="1">
    <source>
        <dbReference type="Pfam" id="PF01937"/>
    </source>
</evidence>